<feature type="compositionally biased region" description="Basic and acidic residues" evidence="2">
    <location>
        <begin position="1"/>
        <end position="11"/>
    </location>
</feature>
<proteinExistence type="inferred from homology"/>
<dbReference type="eggNOG" id="KOG3034">
    <property type="taxonomic scope" value="Eukaryota"/>
</dbReference>
<comment type="similarity">
    <text evidence="1">Belongs to the BCP1 family.</text>
</comment>
<name>A0A058Z972_FONAL</name>
<dbReference type="GeneID" id="20527731"/>
<feature type="compositionally biased region" description="Acidic residues" evidence="2">
    <location>
        <begin position="143"/>
        <end position="173"/>
    </location>
</feature>
<dbReference type="AlphaFoldDB" id="A0A058Z972"/>
<dbReference type="STRING" id="691883.A0A058Z972"/>
<dbReference type="PANTHER" id="PTHR13261">
    <property type="entry name" value="BRCA2 AND CDKN1A INTERACTING PROTEIN"/>
    <property type="match status" value="1"/>
</dbReference>
<feature type="compositionally biased region" description="Low complexity" evidence="2">
    <location>
        <begin position="468"/>
        <end position="478"/>
    </location>
</feature>
<protein>
    <recommendedName>
        <fullName evidence="5">Protein BCP1</fullName>
    </recommendedName>
</protein>
<dbReference type="InterPro" id="IPR025602">
    <property type="entry name" value="BCP1_family"/>
</dbReference>
<feature type="compositionally biased region" description="Low complexity" evidence="2">
    <location>
        <begin position="12"/>
        <end position="32"/>
    </location>
</feature>
<evidence type="ECO:0000256" key="1">
    <source>
        <dbReference type="ARBA" id="ARBA00006781"/>
    </source>
</evidence>
<dbReference type="OrthoDB" id="27543at2759"/>
<dbReference type="RefSeq" id="XP_009495167.1">
    <property type="nucleotide sequence ID" value="XM_009496892.1"/>
</dbReference>
<evidence type="ECO:0000256" key="2">
    <source>
        <dbReference type="SAM" id="MobiDB-lite"/>
    </source>
</evidence>
<gene>
    <name evidence="3" type="ORF">H696_03006</name>
</gene>
<evidence type="ECO:0000313" key="4">
    <source>
        <dbReference type="Proteomes" id="UP000030693"/>
    </source>
</evidence>
<feature type="region of interest" description="Disordered" evidence="2">
    <location>
        <begin position="1"/>
        <end position="173"/>
    </location>
</feature>
<dbReference type="GO" id="GO:0005634">
    <property type="term" value="C:nucleus"/>
    <property type="evidence" value="ECO:0007669"/>
    <property type="project" value="TreeGrafter"/>
</dbReference>
<reference evidence="3" key="1">
    <citation type="submission" date="2013-04" db="EMBL/GenBank/DDBJ databases">
        <title>The Genome Sequence of Fonticula alba ATCC 38817.</title>
        <authorList>
            <consortium name="The Broad Institute Genomics Platform"/>
            <person name="Russ C."/>
            <person name="Cuomo C."/>
            <person name="Burger G."/>
            <person name="Gray M.W."/>
            <person name="Holland P.W.H."/>
            <person name="King N."/>
            <person name="Lang F.B.F."/>
            <person name="Roger A.J."/>
            <person name="Ruiz-Trillo I."/>
            <person name="Brown M."/>
            <person name="Walker B."/>
            <person name="Young S."/>
            <person name="Zeng Q."/>
            <person name="Gargeya S."/>
            <person name="Fitzgerald M."/>
            <person name="Haas B."/>
            <person name="Abouelleil A."/>
            <person name="Allen A.W."/>
            <person name="Alvarado L."/>
            <person name="Arachchi H.M."/>
            <person name="Berlin A.M."/>
            <person name="Chapman S.B."/>
            <person name="Gainer-Dewar J."/>
            <person name="Goldberg J."/>
            <person name="Griggs A."/>
            <person name="Gujja S."/>
            <person name="Hansen M."/>
            <person name="Howarth C."/>
            <person name="Imamovic A."/>
            <person name="Ireland A."/>
            <person name="Larimer J."/>
            <person name="McCowan C."/>
            <person name="Murphy C."/>
            <person name="Pearson M."/>
            <person name="Poon T.W."/>
            <person name="Priest M."/>
            <person name="Roberts A."/>
            <person name="Saif S."/>
            <person name="Shea T."/>
            <person name="Sisk P."/>
            <person name="Sykes S."/>
            <person name="Wortman J."/>
            <person name="Nusbaum C."/>
            <person name="Birren B."/>
        </authorList>
    </citation>
    <scope>NUCLEOTIDE SEQUENCE [LARGE SCALE GENOMIC DNA]</scope>
    <source>
        <strain evidence="3">ATCC 38817</strain>
    </source>
</reference>
<keyword evidence="4" id="KW-1185">Reference proteome</keyword>
<dbReference type="OMA" id="HSIKNMI"/>
<dbReference type="Proteomes" id="UP000030693">
    <property type="component" value="Unassembled WGS sequence"/>
</dbReference>
<dbReference type="EMBL" id="KB932204">
    <property type="protein sequence ID" value="KCV70651.1"/>
    <property type="molecule type" value="Genomic_DNA"/>
</dbReference>
<feature type="compositionally biased region" description="Low complexity" evidence="2">
    <location>
        <begin position="364"/>
        <end position="374"/>
    </location>
</feature>
<dbReference type="PANTHER" id="PTHR13261:SF0">
    <property type="entry name" value="BRCA2 AND CDKN1A-INTERACTING PROTEIN"/>
    <property type="match status" value="1"/>
</dbReference>
<dbReference type="Pfam" id="PF13862">
    <property type="entry name" value="BCCIP"/>
    <property type="match status" value="1"/>
</dbReference>
<evidence type="ECO:0008006" key="5">
    <source>
        <dbReference type="Google" id="ProtNLM"/>
    </source>
</evidence>
<evidence type="ECO:0000313" key="3">
    <source>
        <dbReference type="EMBL" id="KCV70651.1"/>
    </source>
</evidence>
<feature type="region of interest" description="Disordered" evidence="2">
    <location>
        <begin position="458"/>
        <end position="486"/>
    </location>
</feature>
<feature type="region of interest" description="Disordered" evidence="2">
    <location>
        <begin position="360"/>
        <end position="384"/>
    </location>
</feature>
<organism evidence="3">
    <name type="scientific">Fonticula alba</name>
    <name type="common">Slime mold</name>
    <dbReference type="NCBI Taxonomy" id="691883"/>
    <lineage>
        <taxon>Eukaryota</taxon>
        <taxon>Rotosphaerida</taxon>
        <taxon>Fonticulaceae</taxon>
        <taxon>Fonticula</taxon>
    </lineage>
</organism>
<feature type="compositionally biased region" description="Basic and acidic residues" evidence="2">
    <location>
        <begin position="125"/>
        <end position="134"/>
    </location>
</feature>
<sequence length="486" mass="52465">MAVNKRSREETTAQSAIAAEEAKNAASAAGSDSESEDEVELSTNSAAGILRQRSKQAAAAPSAPAGPPAPKRPRAEVEAILAPGAPAFDEDDEPIQPVPALRMPKPRGTFAPRPLVRNDIVQHPPSDDEAKDSSPDDGSSGDGELDSDVNFDSDDEGDDSDDDDDDDDGYVYDDNNEEETEAVRGEIVQVDFEFFNLLDADPASIRHLLSQVLERDSVDLFGLAEHICAVARDDPETTGSCIRVDGNPEPYACLALVNLGQMGGSVAATEPACLAQLRDYLAGRAPGASERASLQRLFDGKSALVVNERLINMPAQTAVPMFRMLADEVEAARRWSPDTSSYSVDRLVFVLKRYKQLPFDDPSESSGSENESAGPGAGTAAKRSMNPPEEYFFVNEEEEIVLEAVRQAGGLTFPFDLVKSTPRWTVEEQLIQHSRVLAVLPIDRLRPLVRKIEETFGVEHLDQSRPASDASSSSGSDDTSSEEESD</sequence>
<accession>A0A058Z972</accession>